<dbReference type="GO" id="GO:0016020">
    <property type="term" value="C:membrane"/>
    <property type="evidence" value="ECO:0007669"/>
    <property type="project" value="TreeGrafter"/>
</dbReference>
<evidence type="ECO:0000256" key="14">
    <source>
        <dbReference type="RuleBase" id="RU364040"/>
    </source>
</evidence>
<dbReference type="CDD" id="cd09601">
    <property type="entry name" value="M1_APN-Q_like"/>
    <property type="match status" value="1"/>
</dbReference>
<dbReference type="GO" id="GO:0043171">
    <property type="term" value="P:peptide catabolic process"/>
    <property type="evidence" value="ECO:0007669"/>
    <property type="project" value="TreeGrafter"/>
</dbReference>
<keyword evidence="6 12" id="KW-0479">Metal-binding</keyword>
<dbReference type="SUPFAM" id="SSF63737">
    <property type="entry name" value="Leukotriene A4 hydrolase N-terminal domain"/>
    <property type="match status" value="1"/>
</dbReference>
<evidence type="ECO:0000256" key="2">
    <source>
        <dbReference type="ARBA" id="ARBA00010136"/>
    </source>
</evidence>
<dbReference type="Gene3D" id="2.60.40.1910">
    <property type="match status" value="1"/>
</dbReference>
<dbReference type="EMBL" id="UZAD01013162">
    <property type="protein sequence ID" value="VDN90865.1"/>
    <property type="molecule type" value="Genomic_DNA"/>
</dbReference>
<dbReference type="PRINTS" id="PR00756">
    <property type="entry name" value="ALADIPTASE"/>
</dbReference>
<dbReference type="FunFam" id="2.60.40.1730:FF:000002">
    <property type="entry name" value="Aminopeptidase"/>
    <property type="match status" value="1"/>
</dbReference>
<evidence type="ECO:0000256" key="6">
    <source>
        <dbReference type="ARBA" id="ARBA00022723"/>
    </source>
</evidence>
<dbReference type="FunFam" id="1.10.390.10:FF:000006">
    <property type="entry name" value="Puromycin-sensitive aminopeptidase"/>
    <property type="match status" value="1"/>
</dbReference>
<evidence type="ECO:0000256" key="11">
    <source>
        <dbReference type="PIRSR" id="PIRSR634016-1"/>
    </source>
</evidence>
<dbReference type="InterPro" id="IPR050344">
    <property type="entry name" value="Peptidase_M1_aminopeptidases"/>
</dbReference>
<dbReference type="PANTHER" id="PTHR11533">
    <property type="entry name" value="PROTEASE M1 ZINC METALLOPROTEASE"/>
    <property type="match status" value="1"/>
</dbReference>
<keyword evidence="7 14" id="KW-0378">Hydrolase</keyword>
<feature type="site" description="Transition state stabilizer" evidence="13">
    <location>
        <position position="490"/>
    </location>
</feature>
<keyword evidence="4" id="KW-0963">Cytoplasm</keyword>
<evidence type="ECO:0000256" key="10">
    <source>
        <dbReference type="ARBA" id="ARBA00052895"/>
    </source>
</evidence>
<feature type="active site" description="Proton acceptor" evidence="11">
    <location>
        <position position="405"/>
    </location>
</feature>
<evidence type="ECO:0000256" key="1">
    <source>
        <dbReference type="ARBA" id="ARBA00004496"/>
    </source>
</evidence>
<dbReference type="GO" id="GO:0005737">
    <property type="term" value="C:cytoplasm"/>
    <property type="evidence" value="ECO:0007669"/>
    <property type="project" value="UniProtKB-SubCell"/>
</dbReference>
<evidence type="ECO:0000256" key="5">
    <source>
        <dbReference type="ARBA" id="ARBA00022670"/>
    </source>
</evidence>
<evidence type="ECO:0000256" key="7">
    <source>
        <dbReference type="ARBA" id="ARBA00022801"/>
    </source>
</evidence>
<dbReference type="FunFam" id="2.60.40.1910:FF:000002">
    <property type="entry name" value="Aminopeptidase"/>
    <property type="match status" value="1"/>
</dbReference>
<dbReference type="InterPro" id="IPR014782">
    <property type="entry name" value="Peptidase_M1_dom"/>
</dbReference>
<accession>A0A158PRA1</accession>
<dbReference type="Gene3D" id="2.60.40.1730">
    <property type="entry name" value="tricorn interacting facor f3 domain"/>
    <property type="match status" value="1"/>
</dbReference>
<dbReference type="InterPro" id="IPR024571">
    <property type="entry name" value="ERAP1-like_C_dom"/>
</dbReference>
<keyword evidence="3 14" id="KW-0031">Aminopeptidase</keyword>
<dbReference type="WBParaSite" id="BPAG_0000971701-mRNA-1">
    <property type="protein sequence ID" value="BPAG_0000971701-mRNA-1"/>
    <property type="gene ID" value="BPAG_0000971701"/>
</dbReference>
<evidence type="ECO:0000259" key="17">
    <source>
        <dbReference type="Pfam" id="PF17900"/>
    </source>
</evidence>
<dbReference type="Proteomes" id="UP000278627">
    <property type="component" value="Unassembled WGS sequence"/>
</dbReference>
<dbReference type="SUPFAM" id="SSF55486">
    <property type="entry name" value="Metalloproteases ('zincins'), catalytic domain"/>
    <property type="match status" value="1"/>
</dbReference>
<feature type="binding site" evidence="12">
    <location>
        <position position="408"/>
    </location>
    <ligand>
        <name>Zn(2+)</name>
        <dbReference type="ChEBI" id="CHEBI:29105"/>
        <note>catalytic</note>
    </ligand>
</feature>
<comment type="similarity">
    <text evidence="2 14">Belongs to the peptidase M1 family.</text>
</comment>
<name>A0A158PRA1_BRUPA</name>
<dbReference type="GO" id="GO:0016285">
    <property type="term" value="F:alanyl aminopeptidase activity"/>
    <property type="evidence" value="ECO:0007669"/>
    <property type="project" value="UniProtKB-EC"/>
</dbReference>
<dbReference type="GO" id="GO:0005615">
    <property type="term" value="C:extracellular space"/>
    <property type="evidence" value="ECO:0007669"/>
    <property type="project" value="TreeGrafter"/>
</dbReference>
<evidence type="ECO:0000313" key="20">
    <source>
        <dbReference type="WBParaSite" id="BPAG_0000971701-mRNA-1"/>
    </source>
</evidence>
<dbReference type="Pfam" id="PF17900">
    <property type="entry name" value="Peptidase_M1_N"/>
    <property type="match status" value="1"/>
</dbReference>
<keyword evidence="8 12" id="KW-0862">Zinc</keyword>
<proteinExistence type="inferred from homology"/>
<evidence type="ECO:0000256" key="3">
    <source>
        <dbReference type="ARBA" id="ARBA00022438"/>
    </source>
</evidence>
<dbReference type="Gene3D" id="1.10.390.10">
    <property type="entry name" value="Neutral Protease Domain 2"/>
    <property type="match status" value="1"/>
</dbReference>
<dbReference type="GO" id="GO:0042277">
    <property type="term" value="F:peptide binding"/>
    <property type="evidence" value="ECO:0007669"/>
    <property type="project" value="TreeGrafter"/>
</dbReference>
<organism evidence="20">
    <name type="scientific">Brugia pahangi</name>
    <name type="common">Filarial nematode worm</name>
    <dbReference type="NCBI Taxonomy" id="6280"/>
    <lineage>
        <taxon>Eukaryota</taxon>
        <taxon>Metazoa</taxon>
        <taxon>Ecdysozoa</taxon>
        <taxon>Nematoda</taxon>
        <taxon>Chromadorea</taxon>
        <taxon>Rhabditida</taxon>
        <taxon>Spirurina</taxon>
        <taxon>Spiruromorpha</taxon>
        <taxon>Filarioidea</taxon>
        <taxon>Onchocercidae</taxon>
        <taxon>Brugia</taxon>
    </lineage>
</organism>
<keyword evidence="5 14" id="KW-0645">Protease</keyword>
<dbReference type="STRING" id="6280.A0A158PRA1"/>
<evidence type="ECO:0000259" key="16">
    <source>
        <dbReference type="Pfam" id="PF11838"/>
    </source>
</evidence>
<evidence type="ECO:0000256" key="12">
    <source>
        <dbReference type="PIRSR" id="PIRSR634016-3"/>
    </source>
</evidence>
<feature type="domain" description="Peptidase M1 membrane alanine aminopeptidase" evidence="15">
    <location>
        <begin position="332"/>
        <end position="549"/>
    </location>
</feature>
<feature type="binding site" evidence="12">
    <location>
        <position position="404"/>
    </location>
    <ligand>
        <name>Zn(2+)</name>
        <dbReference type="ChEBI" id="CHEBI:29105"/>
        <note>catalytic</note>
    </ligand>
</feature>
<dbReference type="Gene3D" id="1.25.50.20">
    <property type="match status" value="1"/>
</dbReference>
<comment type="catalytic activity">
    <reaction evidence="10">
        <text>Release of an N-terminal amino acid, preferentially alanine, from a wide range of peptides, amides and arylamides.</text>
        <dbReference type="EC" id="3.4.11.14"/>
    </reaction>
</comment>
<dbReference type="PANTHER" id="PTHR11533:SF174">
    <property type="entry name" value="PUROMYCIN-SENSITIVE AMINOPEPTIDASE-RELATED"/>
    <property type="match status" value="1"/>
</dbReference>
<protein>
    <recommendedName>
        <fullName evidence="14">Aminopeptidase</fullName>
        <ecNumber evidence="14">3.4.11.-</ecNumber>
    </recommendedName>
</protein>
<sequence>MRPQSFNGRSPTTFSVLMCIFWVLWKATTVHYMHIKLLQFCANHSRRLLSSSSVKIISRKEMSCVAPAKFERLPELAKPTHYTLTLSPDFKNFTFRGQETTDIEILKGTDHLKLHSGEIDIKKAQLILSDGSGPKSVCAQFTLSVLQDLDIEYHRKWTTVTLKLPKHISPQKAKISLDFVGELNEKMRGFYRSPYKDVDGKECYLAATQFESTFARLAFPCWDEPIYKAKFDVTLIVDEGLTALSNMVTTFTSIFICVYASKLFERYLNIKNMISETKVDDKKVVKFATTPPMSTYLVAFAVGQLEYIEGKTNRNCTVRLYTSPGKKNQGKFSLEVGIKALDWYSKWFGIDYPLPKCDLIAIPDFSMGAMENWGLVTYREVALLVDPTKSSTRQKSRIALVVAHELAHFWFGDLVTMKWWTDLWLKEGFASFMEYVFVGANYPNFKIWLHFVNDELASGFDLDALRSSHPIEIEIDNPNELDEIYDNITYAKSNSINRMLCNYLGEETFQKGLRIYLKRFQYNNAVTADLWKALSEASGQDIETLMSTWTKQMGYPLVSVSQKIDGRNRILRMNQKRFLADGTTDEKNSLWQIPITISVSSEPESIKERVLMKGFQQDVTINDVDPKDWIKLNVGTTGFYRVLYSHDMLHTLLPDFATKKIPVLDRFGIANDMFALVKSGRESAKQFLSLLKSSSNEDDYTVWSSLDSGISELSNVLSHYDPVIRSKFNKFIIKILTPVADRLGWEAKPNEDSQIALLRALILGRLGRCDHEQTIKTAREKFLEHIRNKTELHPDLRLMIYGMVGRHYGKEGFQQLKEIYETAGFGEIERNCIVAMPQTSDTELLKEVFEYCIQNGKIRSQDIIYLFYGACVNKSGQDFAWKYFKDSTKLLLQKFGGANSSLFQHCFRTSADCHCSSVMVKEVEDFVCSYLGADEARTINRTTQQIIESVHLNEQLLKRNADVISEYLAAADF</sequence>
<dbReference type="EC" id="3.4.11.-" evidence="14"/>
<reference evidence="20" key="1">
    <citation type="submission" date="2016-04" db="UniProtKB">
        <authorList>
            <consortium name="WormBaseParasite"/>
        </authorList>
    </citation>
    <scope>IDENTIFICATION</scope>
</reference>
<evidence type="ECO:0000313" key="18">
    <source>
        <dbReference type="EMBL" id="VDN90865.1"/>
    </source>
</evidence>
<comment type="subcellular location">
    <subcellularLocation>
        <location evidence="1">Cytoplasm</location>
    </subcellularLocation>
</comment>
<comment type="cofactor">
    <cofactor evidence="12 14">
        <name>Zn(2+)</name>
        <dbReference type="ChEBI" id="CHEBI:29105"/>
    </cofactor>
    <text evidence="12 14">Binds 1 zinc ion per subunit.</text>
</comment>
<evidence type="ECO:0000259" key="15">
    <source>
        <dbReference type="Pfam" id="PF01433"/>
    </source>
</evidence>
<keyword evidence="9 14" id="KW-0482">Metalloprotease</keyword>
<dbReference type="Pfam" id="PF11838">
    <property type="entry name" value="ERAP1_C"/>
    <property type="match status" value="1"/>
</dbReference>
<evidence type="ECO:0000256" key="9">
    <source>
        <dbReference type="ARBA" id="ARBA00023049"/>
    </source>
</evidence>
<dbReference type="InterPro" id="IPR001930">
    <property type="entry name" value="Peptidase_M1"/>
</dbReference>
<evidence type="ECO:0000256" key="13">
    <source>
        <dbReference type="PIRSR" id="PIRSR634016-4"/>
    </source>
</evidence>
<gene>
    <name evidence="18" type="ORF">BPAG_LOCUS9679</name>
</gene>
<dbReference type="InterPro" id="IPR027268">
    <property type="entry name" value="Peptidase_M4/M1_CTD_sf"/>
</dbReference>
<evidence type="ECO:0000256" key="4">
    <source>
        <dbReference type="ARBA" id="ARBA00022490"/>
    </source>
</evidence>
<feature type="domain" description="Aminopeptidase N-like N-terminal" evidence="17">
    <location>
        <begin position="78"/>
        <end position="249"/>
    </location>
</feature>
<feature type="binding site" evidence="12">
    <location>
        <position position="427"/>
    </location>
    <ligand>
        <name>Zn(2+)</name>
        <dbReference type="ChEBI" id="CHEBI:29105"/>
        <note>catalytic</note>
    </ligand>
</feature>
<dbReference type="GO" id="GO:0070006">
    <property type="term" value="F:metalloaminopeptidase activity"/>
    <property type="evidence" value="ECO:0007669"/>
    <property type="project" value="TreeGrafter"/>
</dbReference>
<dbReference type="Pfam" id="PF01433">
    <property type="entry name" value="Peptidase_M1"/>
    <property type="match status" value="1"/>
</dbReference>
<dbReference type="InterPro" id="IPR042097">
    <property type="entry name" value="Aminopeptidase_N-like_N_sf"/>
</dbReference>
<dbReference type="InterPro" id="IPR034016">
    <property type="entry name" value="M1_APN-typ"/>
</dbReference>
<reference evidence="18 19" key="2">
    <citation type="submission" date="2018-11" db="EMBL/GenBank/DDBJ databases">
        <authorList>
            <consortium name="Pathogen Informatics"/>
        </authorList>
    </citation>
    <scope>NUCLEOTIDE SEQUENCE [LARGE SCALE GENOMIC DNA]</scope>
</reference>
<evidence type="ECO:0000256" key="8">
    <source>
        <dbReference type="ARBA" id="ARBA00022833"/>
    </source>
</evidence>
<keyword evidence="19" id="KW-1185">Reference proteome</keyword>
<dbReference type="AlphaFoldDB" id="A0A158PRA1"/>
<dbReference type="InterPro" id="IPR045357">
    <property type="entry name" value="Aminopeptidase_N-like_N"/>
</dbReference>
<feature type="domain" description="ERAP1-like C-terminal" evidence="16">
    <location>
        <begin position="629"/>
        <end position="951"/>
    </location>
</feature>
<dbReference type="GO" id="GO:0006508">
    <property type="term" value="P:proteolysis"/>
    <property type="evidence" value="ECO:0007669"/>
    <property type="project" value="UniProtKB-KW"/>
</dbReference>
<dbReference type="GO" id="GO:0008270">
    <property type="term" value="F:zinc ion binding"/>
    <property type="evidence" value="ECO:0007669"/>
    <property type="project" value="UniProtKB-UniRule"/>
</dbReference>
<evidence type="ECO:0000313" key="19">
    <source>
        <dbReference type="Proteomes" id="UP000278627"/>
    </source>
</evidence>